<dbReference type="AlphaFoldDB" id="A0A4D9CWI4"/>
<feature type="transmembrane region" description="Helical" evidence="7">
    <location>
        <begin position="249"/>
        <end position="271"/>
    </location>
</feature>
<evidence type="ECO:0000256" key="1">
    <source>
        <dbReference type="ARBA" id="ARBA00004141"/>
    </source>
</evidence>
<dbReference type="PANTHER" id="PTHR43009:SF7">
    <property type="entry name" value="HOMOGENTISATE GERANYLGERANYLTRANSFERASE, CHLOROPLASTIC"/>
    <property type="match status" value="1"/>
</dbReference>
<feature type="transmembrane region" description="Helical" evidence="7">
    <location>
        <begin position="155"/>
        <end position="176"/>
    </location>
</feature>
<accession>A0A4D9CWI4</accession>
<comment type="caution">
    <text evidence="8">The sequence shown here is derived from an EMBL/GenBank/DDBJ whole genome shotgun (WGS) entry which is preliminary data.</text>
</comment>
<feature type="transmembrane region" description="Helical" evidence="7">
    <location>
        <begin position="196"/>
        <end position="215"/>
    </location>
</feature>
<dbReference type="NCBIfam" id="NF009525">
    <property type="entry name" value="PRK12887.1"/>
    <property type="match status" value="1"/>
</dbReference>
<evidence type="ECO:0000256" key="4">
    <source>
        <dbReference type="ARBA" id="ARBA00022692"/>
    </source>
</evidence>
<proteinExistence type="inferred from homology"/>
<keyword evidence="6 7" id="KW-0472">Membrane</keyword>
<keyword evidence="3" id="KW-0808">Transferase</keyword>
<evidence type="ECO:0000313" key="8">
    <source>
        <dbReference type="EMBL" id="TFJ83560.1"/>
    </source>
</evidence>
<dbReference type="InterPro" id="IPR044502">
    <property type="entry name" value="AtHST-like"/>
</dbReference>
<evidence type="ECO:0000256" key="7">
    <source>
        <dbReference type="SAM" id="Phobius"/>
    </source>
</evidence>
<keyword evidence="4 7" id="KW-0812">Transmembrane</keyword>
<feature type="transmembrane region" description="Helical" evidence="7">
    <location>
        <begin position="222"/>
        <end position="243"/>
    </location>
</feature>
<reference evidence="8 9" key="1">
    <citation type="submission" date="2019-01" db="EMBL/GenBank/DDBJ databases">
        <title>Nuclear Genome Assembly of the Microalgal Biofuel strain Nannochloropsis salina CCMP1776.</title>
        <authorList>
            <person name="Hovde B."/>
        </authorList>
    </citation>
    <scope>NUCLEOTIDE SEQUENCE [LARGE SCALE GENOMIC DNA]</scope>
    <source>
        <strain evidence="8 9">CCMP1776</strain>
    </source>
</reference>
<feature type="transmembrane region" description="Helical" evidence="7">
    <location>
        <begin position="283"/>
        <end position="302"/>
    </location>
</feature>
<evidence type="ECO:0000256" key="6">
    <source>
        <dbReference type="ARBA" id="ARBA00023136"/>
    </source>
</evidence>
<dbReference type="OrthoDB" id="1502398at2759"/>
<gene>
    <name evidence="8" type="ORF">NSK_004666</name>
</gene>
<dbReference type="CDD" id="cd13960">
    <property type="entry name" value="PT_UbiA_HPT1"/>
    <property type="match status" value="1"/>
</dbReference>
<comment type="similarity">
    <text evidence="2">Belongs to the UbiA prenyltransferase family.</text>
</comment>
<dbReference type="InterPro" id="IPR000537">
    <property type="entry name" value="UbiA_prenyltransferase"/>
</dbReference>
<sequence>MVSSTMMGRMTSSRGRAVVWLTSMAAPVVLFLTTLLLVNSRSTAYVRSPIPRNPQSSFSNFPGSKKVLQRYPSYPSSSRIGMHPSASAVAAPLEGGLHVPPSRQGGLWDRLDALYRFTRPHTIRGTILASLMGVFRCFLEHPKAFANPLQPMPRAILGLLALLCGNVFIVGINQIYDVEIDKVNKPFLPLAAQRMTGKAAWAVVLAAGAGGLAITKSFFTPLIFNMYAAGIVAGTLYSVPPFYFKRFPLIAAATIAFVRGFSLNFGVYYAVREALGIPFAWNPIVLFITRFMTVFAGVIAVSKDLPDTEGDKKYNVRTFATRVGVKNMARGAAGVLFLNYVSAIAQGVVNPSGAFRQWVMVGGHTVLAALLIQRYKKLEPDSLASIKAFYKSIWDLFYLEYALYPFL</sequence>
<name>A0A4D9CWI4_9STRA</name>
<dbReference type="GO" id="GO:0016020">
    <property type="term" value="C:membrane"/>
    <property type="evidence" value="ECO:0007669"/>
    <property type="project" value="UniProtKB-SubCell"/>
</dbReference>
<dbReference type="Gene3D" id="1.10.357.140">
    <property type="entry name" value="UbiA prenyltransferase"/>
    <property type="match status" value="1"/>
</dbReference>
<keyword evidence="9" id="KW-1185">Reference proteome</keyword>
<organism evidence="8 9">
    <name type="scientific">Nannochloropsis salina CCMP1776</name>
    <dbReference type="NCBI Taxonomy" id="1027361"/>
    <lineage>
        <taxon>Eukaryota</taxon>
        <taxon>Sar</taxon>
        <taxon>Stramenopiles</taxon>
        <taxon>Ochrophyta</taxon>
        <taxon>Eustigmatophyceae</taxon>
        <taxon>Eustigmatales</taxon>
        <taxon>Monodopsidaceae</taxon>
        <taxon>Microchloropsis</taxon>
        <taxon>Microchloropsis salina</taxon>
    </lineage>
</organism>
<evidence type="ECO:0000256" key="5">
    <source>
        <dbReference type="ARBA" id="ARBA00022989"/>
    </source>
</evidence>
<dbReference type="Pfam" id="PF01040">
    <property type="entry name" value="UbiA"/>
    <property type="match status" value="1"/>
</dbReference>
<dbReference type="PANTHER" id="PTHR43009">
    <property type="entry name" value="HOMOGENTISATE SOLANESYLTRANSFERASE, CHLOROPLASTIC"/>
    <property type="match status" value="1"/>
</dbReference>
<dbReference type="GO" id="GO:0004659">
    <property type="term" value="F:prenyltransferase activity"/>
    <property type="evidence" value="ECO:0007669"/>
    <property type="project" value="InterPro"/>
</dbReference>
<dbReference type="Proteomes" id="UP000355283">
    <property type="component" value="Unassembled WGS sequence"/>
</dbReference>
<keyword evidence="5 7" id="KW-1133">Transmembrane helix</keyword>
<evidence type="ECO:0000313" key="9">
    <source>
        <dbReference type="Proteomes" id="UP000355283"/>
    </source>
</evidence>
<comment type="subcellular location">
    <subcellularLocation>
        <location evidence="1">Membrane</location>
        <topology evidence="1">Multi-pass membrane protein</topology>
    </subcellularLocation>
</comment>
<protein>
    <recommendedName>
        <fullName evidence="10">Homogentisate solanesyltransferase</fullName>
    </recommendedName>
</protein>
<dbReference type="EMBL" id="SDOX01000021">
    <property type="protein sequence ID" value="TFJ83560.1"/>
    <property type="molecule type" value="Genomic_DNA"/>
</dbReference>
<evidence type="ECO:0008006" key="10">
    <source>
        <dbReference type="Google" id="ProtNLM"/>
    </source>
</evidence>
<dbReference type="InterPro" id="IPR044878">
    <property type="entry name" value="UbiA_sf"/>
</dbReference>
<evidence type="ECO:0000256" key="3">
    <source>
        <dbReference type="ARBA" id="ARBA00022679"/>
    </source>
</evidence>
<evidence type="ECO:0000256" key="2">
    <source>
        <dbReference type="ARBA" id="ARBA00005985"/>
    </source>
</evidence>